<feature type="transmembrane region" description="Helical" evidence="19">
    <location>
        <begin position="158"/>
        <end position="177"/>
    </location>
</feature>
<feature type="transmembrane region" description="Helical" evidence="19">
    <location>
        <begin position="262"/>
        <end position="281"/>
    </location>
</feature>
<dbReference type="InterPro" id="IPR014032">
    <property type="entry name" value="Peptidase_A24A_bac"/>
</dbReference>
<dbReference type="AlphaFoldDB" id="A0A4P9VPL8"/>
<evidence type="ECO:0000256" key="17">
    <source>
        <dbReference type="RuleBase" id="RU003793"/>
    </source>
</evidence>
<evidence type="ECO:0000256" key="4">
    <source>
        <dbReference type="ARBA" id="ARBA00022519"/>
    </source>
</evidence>
<keyword evidence="10 18" id="KW-0378">Hydrolase</keyword>
<evidence type="ECO:0000256" key="2">
    <source>
        <dbReference type="ARBA" id="ARBA00005801"/>
    </source>
</evidence>
<organism evidence="22 23">
    <name type="scientific">Zooshikella ganghwensis</name>
    <dbReference type="NCBI Taxonomy" id="202772"/>
    <lineage>
        <taxon>Bacteria</taxon>
        <taxon>Pseudomonadati</taxon>
        <taxon>Pseudomonadota</taxon>
        <taxon>Gammaproteobacteria</taxon>
        <taxon>Oceanospirillales</taxon>
        <taxon>Zooshikellaceae</taxon>
        <taxon>Zooshikella</taxon>
    </lineage>
</organism>
<comment type="subcellular location">
    <subcellularLocation>
        <location evidence="1">Cell inner membrane</location>
        <topology evidence="1">Multi-pass membrane protein</topology>
    </subcellularLocation>
    <subcellularLocation>
        <location evidence="18">Cell membrane</location>
        <topology evidence="18">Multi-pass membrane protein</topology>
    </subcellularLocation>
</comment>
<evidence type="ECO:0000256" key="16">
    <source>
        <dbReference type="ARBA" id="ARBA00071870"/>
    </source>
</evidence>
<keyword evidence="3" id="KW-1003">Cell membrane</keyword>
<evidence type="ECO:0000256" key="6">
    <source>
        <dbReference type="ARBA" id="ARBA00022670"/>
    </source>
</evidence>
<comment type="function">
    <text evidence="18">Plays an essential role in type IV pili and type II pseudopili formation by proteolytically removing the leader sequence from substrate proteins and subsequently monomethylating the alpha-amino group of the newly exposed N-terminal phenylalanine.</text>
</comment>
<keyword evidence="6 18" id="KW-0645">Protease</keyword>
<evidence type="ECO:0000256" key="3">
    <source>
        <dbReference type="ARBA" id="ARBA00022475"/>
    </source>
</evidence>
<dbReference type="GO" id="GO:0032259">
    <property type="term" value="P:methylation"/>
    <property type="evidence" value="ECO:0007669"/>
    <property type="project" value="UniProtKB-KW"/>
</dbReference>
<dbReference type="PANTHER" id="PTHR30487:SF0">
    <property type="entry name" value="PREPILIN LEADER PEPTIDASE_N-METHYLTRANSFERASE-RELATED"/>
    <property type="match status" value="1"/>
</dbReference>
<dbReference type="GO" id="GO:0005886">
    <property type="term" value="C:plasma membrane"/>
    <property type="evidence" value="ECO:0007669"/>
    <property type="project" value="UniProtKB-SubCell"/>
</dbReference>
<dbReference type="EC" id="3.4.23.43" evidence="15 18"/>
<evidence type="ECO:0000256" key="10">
    <source>
        <dbReference type="ARBA" id="ARBA00022801"/>
    </source>
</evidence>
<keyword evidence="23" id="KW-1185">Reference proteome</keyword>
<reference evidence="22 23" key="1">
    <citation type="submission" date="2017-04" db="EMBL/GenBank/DDBJ databases">
        <title>Draft genome sequence of Zooshikella ganghwensis VG4 isolated from Red Sea sediments.</title>
        <authorList>
            <person name="Rehman Z."/>
            <person name="Alam I."/>
            <person name="Kamau A."/>
            <person name="Bajic V."/>
            <person name="Leiknes T."/>
        </authorList>
    </citation>
    <scope>NUCLEOTIDE SEQUENCE [LARGE SCALE GENOMIC DNA]</scope>
    <source>
        <strain evidence="22 23">VG4</strain>
    </source>
</reference>
<dbReference type="GO" id="GO:0004190">
    <property type="term" value="F:aspartic-type endopeptidase activity"/>
    <property type="evidence" value="ECO:0007669"/>
    <property type="project" value="UniProtKB-EC"/>
</dbReference>
<evidence type="ECO:0000256" key="13">
    <source>
        <dbReference type="ARBA" id="ARBA00023268"/>
    </source>
</evidence>
<dbReference type="GO" id="GO:0006465">
    <property type="term" value="P:signal peptide processing"/>
    <property type="evidence" value="ECO:0007669"/>
    <property type="project" value="TreeGrafter"/>
</dbReference>
<name>A0A4P9VPL8_9GAMM</name>
<dbReference type="RefSeq" id="WP_094788379.1">
    <property type="nucleotide sequence ID" value="NZ_NDXW01000001.1"/>
</dbReference>
<dbReference type="Pfam" id="PF01478">
    <property type="entry name" value="Peptidase_A24"/>
    <property type="match status" value="1"/>
</dbReference>
<evidence type="ECO:0000256" key="12">
    <source>
        <dbReference type="ARBA" id="ARBA00023136"/>
    </source>
</evidence>
<dbReference type="GO" id="GO:0008168">
    <property type="term" value="F:methyltransferase activity"/>
    <property type="evidence" value="ECO:0007669"/>
    <property type="project" value="UniProtKB-KW"/>
</dbReference>
<evidence type="ECO:0000256" key="18">
    <source>
        <dbReference type="RuleBase" id="RU003794"/>
    </source>
</evidence>
<evidence type="ECO:0000313" key="22">
    <source>
        <dbReference type="EMBL" id="RDH45413.1"/>
    </source>
</evidence>
<keyword evidence="13 18" id="KW-0511">Multifunctional enzyme</keyword>
<evidence type="ECO:0000256" key="19">
    <source>
        <dbReference type="SAM" id="Phobius"/>
    </source>
</evidence>
<evidence type="ECO:0000256" key="9">
    <source>
        <dbReference type="ARBA" id="ARBA00022692"/>
    </source>
</evidence>
<dbReference type="EMBL" id="NDXW01000001">
    <property type="protein sequence ID" value="RDH45413.1"/>
    <property type="molecule type" value="Genomic_DNA"/>
</dbReference>
<gene>
    <name evidence="22" type="ORF">B9G39_19240</name>
</gene>
<evidence type="ECO:0000256" key="5">
    <source>
        <dbReference type="ARBA" id="ARBA00022603"/>
    </source>
</evidence>
<dbReference type="FunFam" id="1.20.120.1220:FF:000001">
    <property type="entry name" value="Type 4 prepilin-like proteins leader peptide-processing enzyme"/>
    <property type="match status" value="1"/>
</dbReference>
<accession>A0A4P9VPL8</accession>
<keyword evidence="12 19" id="KW-0472">Membrane</keyword>
<feature type="transmembrane region" description="Helical" evidence="19">
    <location>
        <begin position="183"/>
        <end position="204"/>
    </location>
</feature>
<feature type="transmembrane region" description="Helical" evidence="19">
    <location>
        <begin position="132"/>
        <end position="151"/>
    </location>
</feature>
<dbReference type="InterPro" id="IPR010627">
    <property type="entry name" value="Prepilin_pept_A24_N"/>
</dbReference>
<evidence type="ECO:0000256" key="1">
    <source>
        <dbReference type="ARBA" id="ARBA00004429"/>
    </source>
</evidence>
<evidence type="ECO:0000256" key="11">
    <source>
        <dbReference type="ARBA" id="ARBA00022989"/>
    </source>
</evidence>
<dbReference type="InterPro" id="IPR050882">
    <property type="entry name" value="Prepilin_peptidase/N-MTase"/>
</dbReference>
<evidence type="ECO:0000256" key="15">
    <source>
        <dbReference type="ARBA" id="ARBA00067082"/>
    </source>
</evidence>
<evidence type="ECO:0000313" key="23">
    <source>
        <dbReference type="Proteomes" id="UP000257039"/>
    </source>
</evidence>
<evidence type="ECO:0000259" key="21">
    <source>
        <dbReference type="Pfam" id="PF06750"/>
    </source>
</evidence>
<protein>
    <recommendedName>
        <fullName evidence="16 18">Prepilin leader peptidase/N-methyltransferase</fullName>
        <ecNumber evidence="18">2.1.1.-</ecNumber>
        <ecNumber evidence="15 18">3.4.23.43</ecNumber>
    </recommendedName>
</protein>
<dbReference type="Gene3D" id="1.20.120.1220">
    <property type="match status" value="1"/>
</dbReference>
<dbReference type="EC" id="2.1.1.-" evidence="18"/>
<keyword evidence="9 18" id="KW-0812">Transmembrane</keyword>
<keyword evidence="7 18" id="KW-0808">Transferase</keyword>
<keyword evidence="8" id="KW-0949">S-adenosyl-L-methionine</keyword>
<comment type="caution">
    <text evidence="22">The sequence shown here is derived from an EMBL/GenBank/DDBJ whole genome shotgun (WGS) entry which is preliminary data.</text>
</comment>
<keyword evidence="5 18" id="KW-0489">Methyltransferase</keyword>
<dbReference type="Pfam" id="PF06750">
    <property type="entry name" value="A24_N_bact"/>
    <property type="match status" value="1"/>
</dbReference>
<evidence type="ECO:0000256" key="8">
    <source>
        <dbReference type="ARBA" id="ARBA00022691"/>
    </source>
</evidence>
<evidence type="ECO:0000256" key="14">
    <source>
        <dbReference type="ARBA" id="ARBA00050401"/>
    </source>
</evidence>
<feature type="transmembrane region" description="Helical" evidence="19">
    <location>
        <begin position="12"/>
        <end position="34"/>
    </location>
</feature>
<sequence>MSILEYLAFSPTALLITLLIVGLIVGSFLNVVILRYPIMLQRLYECECRELLKLSHESNQETFNLIVPHSHCPSCKTPIKPWQNIPVLSYLLLKGKCAKCSTSISIRYPLIELLAGLLALLSGWYFGFSLNTLAACLLLWALLVLTMIDFDHQILPDAITLPLLWVGLVANFQWQLFTTIDQALWGVIAGYLTLWSVYWLFKLLTQKEGMGYGDFKLLAMLGAWLGWKMLPLIILMSSLIGAIVGGLLILFKGHDHQVPIPFGPYLAGAGAVALFWGETIVQQYFQLAGF</sequence>
<comment type="similarity">
    <text evidence="2 17">Belongs to the peptidase A24 family.</text>
</comment>
<keyword evidence="11 19" id="KW-1133">Transmembrane helix</keyword>
<feature type="transmembrane region" description="Helical" evidence="19">
    <location>
        <begin position="225"/>
        <end position="250"/>
    </location>
</feature>
<dbReference type="PRINTS" id="PR00864">
    <property type="entry name" value="PREPILNPTASE"/>
</dbReference>
<dbReference type="PANTHER" id="PTHR30487">
    <property type="entry name" value="TYPE 4 PREPILIN-LIKE PROTEINS LEADER PEPTIDE-PROCESSING ENZYME"/>
    <property type="match status" value="1"/>
</dbReference>
<feature type="domain" description="Prepilin peptidase A24 N-terminal" evidence="21">
    <location>
        <begin position="20"/>
        <end position="126"/>
    </location>
</feature>
<comment type="catalytic activity">
    <reaction evidence="14 18">
        <text>Typically cleaves a -Gly-|-Phe- bond to release an N-terminal, basic peptide of 5-8 residues from type IV prepilin, and then N-methylates the new N-terminal amino group, the methyl donor being S-adenosyl-L-methionine.</text>
        <dbReference type="EC" id="3.4.23.43"/>
    </reaction>
</comment>
<evidence type="ECO:0000256" key="7">
    <source>
        <dbReference type="ARBA" id="ARBA00022679"/>
    </source>
</evidence>
<evidence type="ECO:0000259" key="20">
    <source>
        <dbReference type="Pfam" id="PF01478"/>
    </source>
</evidence>
<proteinExistence type="inferred from homology"/>
<dbReference type="Proteomes" id="UP000257039">
    <property type="component" value="Unassembled WGS sequence"/>
</dbReference>
<feature type="domain" description="Prepilin type IV endopeptidase peptidase" evidence="20">
    <location>
        <begin position="136"/>
        <end position="245"/>
    </location>
</feature>
<dbReference type="InterPro" id="IPR000045">
    <property type="entry name" value="Prepilin_IV_endopep_pep"/>
</dbReference>
<keyword evidence="4" id="KW-0997">Cell inner membrane</keyword>